<dbReference type="Gene3D" id="1.10.443.10">
    <property type="entry name" value="Intergrase catalytic core"/>
    <property type="match status" value="1"/>
</dbReference>
<dbReference type="SUPFAM" id="SSF56349">
    <property type="entry name" value="DNA breaking-rejoining enzymes"/>
    <property type="match status" value="1"/>
</dbReference>
<gene>
    <name evidence="3" type="ORF">GBZ26_27555</name>
</gene>
<sequence>LTPALLADLVRAQPDGPLGLRNRALLLVGFGGALRRSEIVALNAGDVAFVDGKGVVLTIRRSKTDQIGAGDAVAIWASDDEALCAPTALHRWMRHRAAGHGEEPLFVGLRAGGVLTDKRLSDKAVARLVRDSAEAVGAGDQGLLERTFGALSGGVARRYSGHSLRAGLATAAAEAEAQLHDVMRQTRHKSVEVARRYMRSADLWRNNVTEKVMRTRR</sequence>
<comment type="caution">
    <text evidence="3">The sequence shown here is derived from an EMBL/GenBank/DDBJ whole genome shotgun (WGS) entry which is preliminary data.</text>
</comment>
<reference evidence="3 4" key="1">
    <citation type="submission" date="2019-10" db="EMBL/GenBank/DDBJ databases">
        <title>Genome sequence of Azospirillum formosense CC-Nfb-7.</title>
        <authorList>
            <person name="Ambrosini A."/>
            <person name="Sant'Anna F.H."/>
            <person name="Cassan F.D."/>
            <person name="Souza E.M."/>
            <person name="Passaglia L.M.P."/>
        </authorList>
    </citation>
    <scope>NUCLEOTIDE SEQUENCE [LARGE SCALE GENOMIC DNA]</scope>
    <source>
        <strain evidence="3 4">CC-NFb-7</strain>
    </source>
</reference>
<proteinExistence type="predicted"/>
<dbReference type="EMBL" id="WHOR01000374">
    <property type="protein sequence ID" value="NUB22905.1"/>
    <property type="molecule type" value="Genomic_DNA"/>
</dbReference>
<dbReference type="InterPro" id="IPR013762">
    <property type="entry name" value="Integrase-like_cat_sf"/>
</dbReference>
<name>A0ABX2LC62_9PROT</name>
<organism evidence="3 4">
    <name type="scientific">Azospirillum formosense</name>
    <dbReference type="NCBI Taxonomy" id="861533"/>
    <lineage>
        <taxon>Bacteria</taxon>
        <taxon>Pseudomonadati</taxon>
        <taxon>Pseudomonadota</taxon>
        <taxon>Alphaproteobacteria</taxon>
        <taxon>Rhodospirillales</taxon>
        <taxon>Azospirillaceae</taxon>
        <taxon>Azospirillum</taxon>
    </lineage>
</organism>
<dbReference type="Pfam" id="PF00589">
    <property type="entry name" value="Phage_integrase"/>
    <property type="match status" value="1"/>
</dbReference>
<evidence type="ECO:0000256" key="1">
    <source>
        <dbReference type="ARBA" id="ARBA00023172"/>
    </source>
</evidence>
<dbReference type="PANTHER" id="PTHR34605">
    <property type="entry name" value="PHAGE_INTEGRASE DOMAIN-CONTAINING PROTEIN"/>
    <property type="match status" value="1"/>
</dbReference>
<keyword evidence="1" id="KW-0233">DNA recombination</keyword>
<protein>
    <submittedName>
        <fullName evidence="3">Tyrosine-type recombinase/integrase</fullName>
    </submittedName>
</protein>
<dbReference type="Proteomes" id="UP000639419">
    <property type="component" value="Unassembled WGS sequence"/>
</dbReference>
<evidence type="ECO:0000313" key="4">
    <source>
        <dbReference type="Proteomes" id="UP000639419"/>
    </source>
</evidence>
<dbReference type="InterPro" id="IPR052925">
    <property type="entry name" value="Phage_Integrase-like_Recomb"/>
</dbReference>
<accession>A0ABX2LC62</accession>
<evidence type="ECO:0000313" key="3">
    <source>
        <dbReference type="EMBL" id="NUB22905.1"/>
    </source>
</evidence>
<feature type="non-terminal residue" evidence="3">
    <location>
        <position position="1"/>
    </location>
</feature>
<dbReference type="InterPro" id="IPR011010">
    <property type="entry name" value="DNA_brk_join_enz"/>
</dbReference>
<feature type="domain" description="Tyr recombinase" evidence="2">
    <location>
        <begin position="1"/>
        <end position="210"/>
    </location>
</feature>
<evidence type="ECO:0000259" key="2">
    <source>
        <dbReference type="PROSITE" id="PS51898"/>
    </source>
</evidence>
<dbReference type="PANTHER" id="PTHR34605:SF3">
    <property type="entry name" value="P CELL-TYPE AGGLUTINATION PROTEIN MAP4-LIKE-RELATED"/>
    <property type="match status" value="1"/>
</dbReference>
<dbReference type="InterPro" id="IPR002104">
    <property type="entry name" value="Integrase_catalytic"/>
</dbReference>
<dbReference type="RefSeq" id="WP_174441535.1">
    <property type="nucleotide sequence ID" value="NZ_WHOR01000374.1"/>
</dbReference>
<dbReference type="CDD" id="cd00799">
    <property type="entry name" value="INT_Cre_C"/>
    <property type="match status" value="1"/>
</dbReference>
<keyword evidence="4" id="KW-1185">Reference proteome</keyword>
<dbReference type="PROSITE" id="PS51898">
    <property type="entry name" value="TYR_RECOMBINASE"/>
    <property type="match status" value="1"/>
</dbReference>